<dbReference type="Gene3D" id="3.40.50.2300">
    <property type="match status" value="1"/>
</dbReference>
<dbReference type="PRINTS" id="PR00719">
    <property type="entry name" value="LMWPTPASE"/>
</dbReference>
<dbReference type="EMBL" id="BSPX01000009">
    <property type="protein sequence ID" value="GLT21512.1"/>
    <property type="molecule type" value="Genomic_DNA"/>
</dbReference>
<keyword evidence="3" id="KW-0378">Hydrolase</keyword>
<dbReference type="InterPro" id="IPR023485">
    <property type="entry name" value="Ptyr_pPase"/>
</dbReference>
<evidence type="ECO:0000313" key="7">
    <source>
        <dbReference type="Proteomes" id="UP001157167"/>
    </source>
</evidence>
<gene>
    <name evidence="6" type="primary">ptpA</name>
    <name evidence="6" type="ORF">GCM10007933_09640</name>
</gene>
<dbReference type="Pfam" id="PF01451">
    <property type="entry name" value="LMWPc"/>
    <property type="match status" value="1"/>
</dbReference>
<protein>
    <recommendedName>
        <fullName evidence="2">protein-tyrosine-phosphatase</fullName>
        <ecNumber evidence="2">3.1.3.48</ecNumber>
    </recommendedName>
</protein>
<reference evidence="7" key="1">
    <citation type="journal article" date="2019" name="Int. J. Syst. Evol. Microbiol.">
        <title>The Global Catalogue of Microorganisms (GCM) 10K type strain sequencing project: providing services to taxonomists for standard genome sequencing and annotation.</title>
        <authorList>
            <consortium name="The Broad Institute Genomics Platform"/>
            <consortium name="The Broad Institute Genome Sequencing Center for Infectious Disease"/>
            <person name="Wu L."/>
            <person name="Ma J."/>
        </authorList>
    </citation>
    <scope>NUCLEOTIDE SEQUENCE [LARGE SCALE GENOMIC DNA]</scope>
    <source>
        <strain evidence="7">NBRC 102407</strain>
    </source>
</reference>
<dbReference type="SUPFAM" id="SSF52788">
    <property type="entry name" value="Phosphotyrosine protein phosphatases I"/>
    <property type="match status" value="1"/>
</dbReference>
<dbReference type="SMART" id="SM00226">
    <property type="entry name" value="LMWPc"/>
    <property type="match status" value="1"/>
</dbReference>
<name>A0ABQ6F8D5_9RHOO</name>
<evidence type="ECO:0000256" key="4">
    <source>
        <dbReference type="ARBA" id="ARBA00022912"/>
    </source>
</evidence>
<evidence type="ECO:0000256" key="3">
    <source>
        <dbReference type="ARBA" id="ARBA00022801"/>
    </source>
</evidence>
<comment type="similarity">
    <text evidence="1">Belongs to the low molecular weight phosphotyrosine protein phosphatase family.</text>
</comment>
<sequence length="134" mass="15324">MDSAVGVDSAGIQGYHAGEAPDPRTQTAALRRGYDLSRLRARKVQPKDYAEFDLLLAMDRDHFHYLRDRAPEGCKHKVRMFMSFAQRHRRDDVPDPYYGGLTGFDAVLDMCEDAVQGLIEEIRPEVERRRQSAV</sequence>
<dbReference type="InterPro" id="IPR036196">
    <property type="entry name" value="Ptyr_pPase_sf"/>
</dbReference>
<dbReference type="PANTHER" id="PTHR11717">
    <property type="entry name" value="LOW MOLECULAR WEIGHT PROTEIN TYROSINE PHOSPHATASE"/>
    <property type="match status" value="1"/>
</dbReference>
<keyword evidence="7" id="KW-1185">Reference proteome</keyword>
<evidence type="ECO:0000256" key="2">
    <source>
        <dbReference type="ARBA" id="ARBA00013064"/>
    </source>
</evidence>
<organism evidence="6 7">
    <name type="scientific">Zoogloea oryzae</name>
    <dbReference type="NCBI Taxonomy" id="310767"/>
    <lineage>
        <taxon>Bacteria</taxon>
        <taxon>Pseudomonadati</taxon>
        <taxon>Pseudomonadota</taxon>
        <taxon>Betaproteobacteria</taxon>
        <taxon>Rhodocyclales</taxon>
        <taxon>Zoogloeaceae</taxon>
        <taxon>Zoogloea</taxon>
    </lineage>
</organism>
<evidence type="ECO:0000256" key="1">
    <source>
        <dbReference type="ARBA" id="ARBA00011063"/>
    </source>
</evidence>
<comment type="caution">
    <text evidence="6">The sequence shown here is derived from an EMBL/GenBank/DDBJ whole genome shotgun (WGS) entry which is preliminary data.</text>
</comment>
<evidence type="ECO:0000313" key="6">
    <source>
        <dbReference type="EMBL" id="GLT21512.1"/>
    </source>
</evidence>
<evidence type="ECO:0000259" key="5">
    <source>
        <dbReference type="SMART" id="SM00226"/>
    </source>
</evidence>
<dbReference type="Proteomes" id="UP001157167">
    <property type="component" value="Unassembled WGS sequence"/>
</dbReference>
<keyword evidence="4" id="KW-0904">Protein phosphatase</keyword>
<dbReference type="PANTHER" id="PTHR11717:SF7">
    <property type="entry name" value="LOW MOLECULAR WEIGHT PHOSPHOTYROSINE PROTEIN PHOSPHATASE"/>
    <property type="match status" value="1"/>
</dbReference>
<dbReference type="EC" id="3.1.3.48" evidence="2"/>
<feature type="domain" description="Phosphotyrosine protein phosphatase I" evidence="5">
    <location>
        <begin position="1"/>
        <end position="121"/>
    </location>
</feature>
<dbReference type="InterPro" id="IPR050438">
    <property type="entry name" value="LMW_PTPase"/>
</dbReference>
<dbReference type="InterPro" id="IPR017867">
    <property type="entry name" value="Tyr_phospatase_low_mol_wt"/>
</dbReference>
<proteinExistence type="inferred from homology"/>
<accession>A0ABQ6F8D5</accession>
<dbReference type="CDD" id="cd16343">
    <property type="entry name" value="LMWPTP"/>
    <property type="match status" value="1"/>
</dbReference>